<dbReference type="PROSITE" id="PS00135">
    <property type="entry name" value="TRYPSIN_SER"/>
    <property type="match status" value="1"/>
</dbReference>
<dbReference type="InterPro" id="IPR001254">
    <property type="entry name" value="Trypsin_dom"/>
</dbReference>
<dbReference type="AlphaFoldDB" id="A0A7R9FT86"/>
<evidence type="ECO:0000256" key="1">
    <source>
        <dbReference type="ARBA" id="ARBA00023157"/>
    </source>
</evidence>
<name>A0A7R9FT86_9CRUS</name>
<dbReference type="InterPro" id="IPR033116">
    <property type="entry name" value="TRYPSIN_SER"/>
</dbReference>
<evidence type="ECO:0000313" key="4">
    <source>
        <dbReference type="Proteomes" id="UP000677054"/>
    </source>
</evidence>
<feature type="domain" description="Peptidase S1" evidence="2">
    <location>
        <begin position="1"/>
        <end position="188"/>
    </location>
</feature>
<dbReference type="OrthoDB" id="7863416at2759"/>
<sequence>TRLSGATVHVGNVDWTAGSVIVSDAFYIHPNYIPSNIAAGNDIALVHLPTPLTFGPTIQPLCYPTSDSVGSATSGCDEKVYGWGALNLVDLVKKVLPKNVQKLNVVVSDQTYNDCKGINNYQLCVWGSPKASGPCNGDSGGPLVIKYGTTAYVSGVLSRAKTQAAKCKGAFQYTRTSAYDDWVLSQITAAS</sequence>
<dbReference type="PRINTS" id="PR00722">
    <property type="entry name" value="CHYMOTRYPSIN"/>
</dbReference>
<organism evidence="3">
    <name type="scientific">Darwinula stevensoni</name>
    <dbReference type="NCBI Taxonomy" id="69355"/>
    <lineage>
        <taxon>Eukaryota</taxon>
        <taxon>Metazoa</taxon>
        <taxon>Ecdysozoa</taxon>
        <taxon>Arthropoda</taxon>
        <taxon>Crustacea</taxon>
        <taxon>Oligostraca</taxon>
        <taxon>Ostracoda</taxon>
        <taxon>Podocopa</taxon>
        <taxon>Podocopida</taxon>
        <taxon>Darwinulocopina</taxon>
        <taxon>Darwinuloidea</taxon>
        <taxon>Darwinulidae</taxon>
        <taxon>Darwinula</taxon>
    </lineage>
</organism>
<dbReference type="PANTHER" id="PTHR24250:SF27">
    <property type="entry name" value="ELASTASE 2 LIKE"/>
    <property type="match status" value="1"/>
</dbReference>
<gene>
    <name evidence="3" type="ORF">DSTB1V02_LOCUS14127</name>
</gene>
<dbReference type="GO" id="GO:0006508">
    <property type="term" value="P:proteolysis"/>
    <property type="evidence" value="ECO:0007669"/>
    <property type="project" value="InterPro"/>
</dbReference>
<proteinExistence type="predicted"/>
<dbReference type="Pfam" id="PF00089">
    <property type="entry name" value="Trypsin"/>
    <property type="match status" value="1"/>
</dbReference>
<dbReference type="Proteomes" id="UP000677054">
    <property type="component" value="Unassembled WGS sequence"/>
</dbReference>
<keyword evidence="4" id="KW-1185">Reference proteome</keyword>
<dbReference type="PROSITE" id="PS50240">
    <property type="entry name" value="TRYPSIN_DOM"/>
    <property type="match status" value="1"/>
</dbReference>
<dbReference type="InterPro" id="IPR043504">
    <property type="entry name" value="Peptidase_S1_PA_chymotrypsin"/>
</dbReference>
<accession>A0A7R9FT86</accession>
<dbReference type="SMART" id="SM00020">
    <property type="entry name" value="Tryp_SPc"/>
    <property type="match status" value="1"/>
</dbReference>
<reference evidence="3" key="1">
    <citation type="submission" date="2020-11" db="EMBL/GenBank/DDBJ databases">
        <authorList>
            <person name="Tran Van P."/>
        </authorList>
    </citation>
    <scope>NUCLEOTIDE SEQUENCE</scope>
</reference>
<feature type="non-terminal residue" evidence="3">
    <location>
        <position position="191"/>
    </location>
</feature>
<evidence type="ECO:0000313" key="3">
    <source>
        <dbReference type="EMBL" id="CAD7254381.1"/>
    </source>
</evidence>
<dbReference type="InterPro" id="IPR001314">
    <property type="entry name" value="Peptidase_S1A"/>
</dbReference>
<keyword evidence="1" id="KW-1015">Disulfide bond</keyword>
<dbReference type="EMBL" id="CAJPEV010009350">
    <property type="protein sequence ID" value="CAG0905640.1"/>
    <property type="molecule type" value="Genomic_DNA"/>
</dbReference>
<evidence type="ECO:0000259" key="2">
    <source>
        <dbReference type="PROSITE" id="PS50240"/>
    </source>
</evidence>
<dbReference type="InterPro" id="IPR009003">
    <property type="entry name" value="Peptidase_S1_PA"/>
</dbReference>
<feature type="non-terminal residue" evidence="3">
    <location>
        <position position="1"/>
    </location>
</feature>
<protein>
    <recommendedName>
        <fullName evidence="2">Peptidase S1 domain-containing protein</fullName>
    </recommendedName>
</protein>
<dbReference type="SUPFAM" id="SSF50494">
    <property type="entry name" value="Trypsin-like serine proteases"/>
    <property type="match status" value="1"/>
</dbReference>
<dbReference type="PANTHER" id="PTHR24250">
    <property type="entry name" value="CHYMOTRYPSIN-RELATED"/>
    <property type="match status" value="1"/>
</dbReference>
<dbReference type="Gene3D" id="2.40.10.10">
    <property type="entry name" value="Trypsin-like serine proteases"/>
    <property type="match status" value="1"/>
</dbReference>
<dbReference type="GO" id="GO:0004252">
    <property type="term" value="F:serine-type endopeptidase activity"/>
    <property type="evidence" value="ECO:0007669"/>
    <property type="project" value="InterPro"/>
</dbReference>
<dbReference type="EMBL" id="LR908868">
    <property type="protein sequence ID" value="CAD7254381.1"/>
    <property type="molecule type" value="Genomic_DNA"/>
</dbReference>